<evidence type="ECO:0000313" key="10">
    <source>
        <dbReference type="Proteomes" id="UP001374535"/>
    </source>
</evidence>
<proteinExistence type="inferred from homology"/>
<dbReference type="GO" id="GO:0099402">
    <property type="term" value="P:plant organ development"/>
    <property type="evidence" value="ECO:0007669"/>
    <property type="project" value="UniProtKB-ARBA"/>
</dbReference>
<keyword evidence="5" id="KW-0804">Transcription</keyword>
<keyword evidence="10" id="KW-1185">Reference proteome</keyword>
<dbReference type="AlphaFoldDB" id="A0AAQ3RQQ6"/>
<dbReference type="GO" id="GO:0005634">
    <property type="term" value="C:nucleus"/>
    <property type="evidence" value="ECO:0007669"/>
    <property type="project" value="UniProtKB-SubCell"/>
</dbReference>
<evidence type="ECO:0000256" key="4">
    <source>
        <dbReference type="PROSITE-ProRule" id="PRU01002"/>
    </source>
</evidence>
<evidence type="ECO:0000256" key="5">
    <source>
        <dbReference type="RuleBase" id="RU367127"/>
    </source>
</evidence>
<evidence type="ECO:0000259" key="7">
    <source>
        <dbReference type="PROSITE" id="PS51666"/>
    </source>
</evidence>
<evidence type="ECO:0000256" key="2">
    <source>
        <dbReference type="ARBA" id="ARBA00008122"/>
    </source>
</evidence>
<feature type="region of interest" description="Disordered" evidence="6">
    <location>
        <begin position="369"/>
        <end position="416"/>
    </location>
</feature>
<protein>
    <recommendedName>
        <fullName evidence="5">Growth-regulating factor</fullName>
    </recommendedName>
</protein>
<comment type="domain">
    <text evidence="5">The QLQ domain and WRC domain may be involved in protein-protein interaction and DNA-binding, respectively.</text>
</comment>
<feature type="compositionally biased region" description="Polar residues" evidence="6">
    <location>
        <begin position="380"/>
        <end position="408"/>
    </location>
</feature>
<gene>
    <name evidence="9" type="ORF">V8G54_022504</name>
</gene>
<feature type="domain" description="WRC" evidence="8">
    <location>
        <begin position="140"/>
        <end position="184"/>
    </location>
</feature>
<keyword evidence="3 4" id="KW-0539">Nucleus</keyword>
<dbReference type="InterPro" id="IPR014978">
    <property type="entry name" value="Gln-Leu-Gln_QLQ"/>
</dbReference>
<comment type="subcellular location">
    <subcellularLocation>
        <location evidence="1 4 5">Nucleus</location>
    </subcellularLocation>
</comment>
<feature type="compositionally biased region" description="Basic and acidic residues" evidence="6">
    <location>
        <begin position="369"/>
        <end position="379"/>
    </location>
</feature>
<dbReference type="GO" id="GO:0006351">
    <property type="term" value="P:DNA-templated transcription"/>
    <property type="evidence" value="ECO:0007669"/>
    <property type="project" value="UniProtKB-UniRule"/>
</dbReference>
<feature type="short sequence motif" description="Bipartite nuclear localization signal" evidence="4">
    <location>
        <begin position="173"/>
        <end position="180"/>
    </location>
</feature>
<dbReference type="InterPro" id="IPR031137">
    <property type="entry name" value="GRF"/>
</dbReference>
<dbReference type="GO" id="GO:0006355">
    <property type="term" value="P:regulation of DNA-templated transcription"/>
    <property type="evidence" value="ECO:0007669"/>
    <property type="project" value="InterPro"/>
</dbReference>
<dbReference type="EMBL" id="CP144694">
    <property type="protein sequence ID" value="WVZ01698.1"/>
    <property type="molecule type" value="Genomic_DNA"/>
</dbReference>
<dbReference type="PROSITE" id="PS51666">
    <property type="entry name" value="QLQ"/>
    <property type="match status" value="1"/>
</dbReference>
<dbReference type="Pfam" id="PF08879">
    <property type="entry name" value="WRC"/>
    <property type="match status" value="1"/>
</dbReference>
<dbReference type="PROSITE" id="PS51667">
    <property type="entry name" value="WRC"/>
    <property type="match status" value="1"/>
</dbReference>
<evidence type="ECO:0000256" key="1">
    <source>
        <dbReference type="ARBA" id="ARBA00004123"/>
    </source>
</evidence>
<dbReference type="Pfam" id="PF08880">
    <property type="entry name" value="QLQ"/>
    <property type="match status" value="1"/>
</dbReference>
<evidence type="ECO:0000256" key="3">
    <source>
        <dbReference type="ARBA" id="ARBA00023242"/>
    </source>
</evidence>
<keyword evidence="5" id="KW-0805">Transcription regulation</keyword>
<name>A0AAQ3RQQ6_VIGMU</name>
<evidence type="ECO:0000256" key="6">
    <source>
        <dbReference type="SAM" id="MobiDB-lite"/>
    </source>
</evidence>
<organism evidence="9 10">
    <name type="scientific">Vigna mungo</name>
    <name type="common">Black gram</name>
    <name type="synonym">Phaseolus mungo</name>
    <dbReference type="NCBI Taxonomy" id="3915"/>
    <lineage>
        <taxon>Eukaryota</taxon>
        <taxon>Viridiplantae</taxon>
        <taxon>Streptophyta</taxon>
        <taxon>Embryophyta</taxon>
        <taxon>Tracheophyta</taxon>
        <taxon>Spermatophyta</taxon>
        <taxon>Magnoliopsida</taxon>
        <taxon>eudicotyledons</taxon>
        <taxon>Gunneridae</taxon>
        <taxon>Pentapetalae</taxon>
        <taxon>rosids</taxon>
        <taxon>fabids</taxon>
        <taxon>Fabales</taxon>
        <taxon>Fabaceae</taxon>
        <taxon>Papilionoideae</taxon>
        <taxon>50 kb inversion clade</taxon>
        <taxon>NPAAA clade</taxon>
        <taxon>indigoferoid/millettioid clade</taxon>
        <taxon>Phaseoleae</taxon>
        <taxon>Vigna</taxon>
    </lineage>
</organism>
<dbReference type="Proteomes" id="UP001374535">
    <property type="component" value="Chromosome 7"/>
</dbReference>
<dbReference type="PANTHER" id="PTHR31602:SF8">
    <property type="entry name" value="GROWTH-REGULATING FACTOR 5"/>
    <property type="match status" value="1"/>
</dbReference>
<comment type="function">
    <text evidence="5">Transcription activator.</text>
</comment>
<reference evidence="9 10" key="1">
    <citation type="journal article" date="2023" name="Life. Sci Alliance">
        <title>Evolutionary insights into 3D genome organization and epigenetic landscape of Vigna mungo.</title>
        <authorList>
            <person name="Junaid A."/>
            <person name="Singh B."/>
            <person name="Bhatia S."/>
        </authorList>
    </citation>
    <scope>NUCLEOTIDE SEQUENCE [LARGE SCALE GENOMIC DNA]</scope>
    <source>
        <strain evidence="9">Urdbean</strain>
    </source>
</reference>
<dbReference type="PANTHER" id="PTHR31602">
    <property type="entry name" value="GROWTH-REGULATING FACTOR 5"/>
    <property type="match status" value="1"/>
</dbReference>
<feature type="region of interest" description="Disordered" evidence="6">
    <location>
        <begin position="172"/>
        <end position="204"/>
    </location>
</feature>
<keyword evidence="5" id="KW-0010">Activator</keyword>
<dbReference type="InterPro" id="IPR014977">
    <property type="entry name" value="WRC_dom"/>
</dbReference>
<evidence type="ECO:0000313" key="9">
    <source>
        <dbReference type="EMBL" id="WVZ01698.1"/>
    </source>
</evidence>
<feature type="compositionally biased region" description="Low complexity" evidence="6">
    <location>
        <begin position="184"/>
        <end position="196"/>
    </location>
</feature>
<accession>A0AAQ3RQQ6</accession>
<feature type="short sequence motif" description="Bipartite nuclear localization signal" evidence="4">
    <location>
        <begin position="145"/>
        <end position="155"/>
    </location>
</feature>
<evidence type="ECO:0000259" key="8">
    <source>
        <dbReference type="PROSITE" id="PS51667"/>
    </source>
</evidence>
<sequence length="416" mass="46384">MNNSGGGTLMGLSNGYYGRSPFTVSQWEELEHQALIFKYMLAGLPVPQNLVLPIQKSFNSIPHAFFHHPTCQFSNTVSFLSGDFEPISYVKCVQTLPFLSFLLPNECPLSQGCVWNVGNEKLCMTNFAVSYCSFYGKKVDPEPGRCRRTDGKKWRCSKEAYPDSKYCERHMHRGRNRSRKPVESQTMTQSSSTVTTLDVTGGSGSSRTVNFQNLPANAVGNLQGTDSGTDHTSYHLDSIPYAIPSKEYRSVYFFLSSVKKSRAVGYLALLQLLYLQGLKSEGGEHIFFSEASGSSKVLQMESQQLEDTWSLMSNNVASFSTSKSSNDSLLHSDYPQNSFLSGEYASEEHLKEEGQSLRPFFNEWPKGRDSWSGLEDERSNQAAFSTTQLSISIPMSSDISATSSQSPHGENEIQFR</sequence>
<dbReference type="GO" id="GO:0005524">
    <property type="term" value="F:ATP binding"/>
    <property type="evidence" value="ECO:0007669"/>
    <property type="project" value="UniProtKB-UniRule"/>
</dbReference>
<feature type="domain" description="QLQ" evidence="7">
    <location>
        <begin position="21"/>
        <end position="56"/>
    </location>
</feature>
<dbReference type="SMART" id="SM00951">
    <property type="entry name" value="QLQ"/>
    <property type="match status" value="1"/>
</dbReference>
<comment type="similarity">
    <text evidence="2 5">Belongs to the GRF family.</text>
</comment>